<comment type="caution">
    <text evidence="7">The sequence shown here is derived from an EMBL/GenBank/DDBJ whole genome shotgun (WGS) entry which is preliminary data.</text>
</comment>
<dbReference type="InterPro" id="IPR002645">
    <property type="entry name" value="STAS_dom"/>
</dbReference>
<feature type="transmembrane region" description="Helical" evidence="5">
    <location>
        <begin position="379"/>
        <end position="402"/>
    </location>
</feature>
<dbReference type="InterPro" id="IPR011547">
    <property type="entry name" value="SLC26A/SulP_dom"/>
</dbReference>
<evidence type="ECO:0000256" key="4">
    <source>
        <dbReference type="ARBA" id="ARBA00023136"/>
    </source>
</evidence>
<dbReference type="NCBIfam" id="TIGR00815">
    <property type="entry name" value="sulP"/>
    <property type="match status" value="1"/>
</dbReference>
<dbReference type="OrthoDB" id="288203at2759"/>
<keyword evidence="4 5" id="KW-0472">Membrane</keyword>
<feature type="transmembrane region" description="Helical" evidence="5">
    <location>
        <begin position="248"/>
        <end position="272"/>
    </location>
</feature>
<dbReference type="Gene3D" id="3.30.750.24">
    <property type="entry name" value="STAS domain"/>
    <property type="match status" value="1"/>
</dbReference>
<dbReference type="InterPro" id="IPR036513">
    <property type="entry name" value="STAS_dom_sf"/>
</dbReference>
<dbReference type="EMBL" id="VTPC01078827">
    <property type="protein sequence ID" value="KAF2888237.1"/>
    <property type="molecule type" value="Genomic_DNA"/>
</dbReference>
<protein>
    <recommendedName>
        <fullName evidence="6">STAS domain-containing protein</fullName>
    </recommendedName>
</protein>
<organism evidence="7 8">
    <name type="scientific">Ignelater luminosus</name>
    <name type="common">Cucubano</name>
    <name type="synonym">Pyrophorus luminosus</name>
    <dbReference type="NCBI Taxonomy" id="2038154"/>
    <lineage>
        <taxon>Eukaryota</taxon>
        <taxon>Metazoa</taxon>
        <taxon>Ecdysozoa</taxon>
        <taxon>Arthropoda</taxon>
        <taxon>Hexapoda</taxon>
        <taxon>Insecta</taxon>
        <taxon>Pterygota</taxon>
        <taxon>Neoptera</taxon>
        <taxon>Endopterygota</taxon>
        <taxon>Coleoptera</taxon>
        <taxon>Polyphaga</taxon>
        <taxon>Elateriformia</taxon>
        <taxon>Elateroidea</taxon>
        <taxon>Elateridae</taxon>
        <taxon>Agrypninae</taxon>
        <taxon>Pyrophorini</taxon>
        <taxon>Ignelater</taxon>
    </lineage>
</organism>
<dbReference type="CDD" id="cd07042">
    <property type="entry name" value="STAS_SulP_like_sulfate_transporter"/>
    <property type="match status" value="1"/>
</dbReference>
<sequence length="582" mass="64754">MHIPQGMAYGLLGNLPPVVGIYMAFFPVLIYVIFGTSRHVSMGTFAIVCLMTGKTVSQYSTEEFLPNGTMVQVNGDHDHHYTSMQVATTVTFAVAIFQMLMYIFRLGIITTLLSETLVNAFTCASAFHVVASQLKDLFGLTLTRRKGYFRVIYTLYDSAMAVPQANIAAVTVSAIFIIVMVINNEVLKPWLAKKTRIPFPIELVAVTVGTAISHCLNLHDQYGISIVGHIPTGFPTPDLPAFSLLPKVALDAFVITMVSYTITMSMALIFAQKLHYEVDANQELFALSWSNCFGSFFSCMPITASLSRSLIQQQVGGITQLASVVSCGILLVILLWIGPLFEELPRCVLASIIVVALKKMILQFTSLKTYWRLSKWDTLVWLVTFLTTVFIGIDVGLVAGILTSMLSIFAQGYLPYSCLLGVLPKTDLYLDLKRYKGTEEVPGIRIFHYSGSLNFASKSSYRFLLFKRVGIDPLAILTKRQEMQDRSSVALEFEDLLTKCIILDFAALTYIDPSGVEMLRQIIQNFNQLGIAVYITACSGPVFETLQRCDKYEKKDGKFIIFPTIHDAVLFAQAMILRDKIN</sequence>
<name>A0A8K0G4L8_IGNLU</name>
<evidence type="ECO:0000259" key="6">
    <source>
        <dbReference type="PROSITE" id="PS50801"/>
    </source>
</evidence>
<feature type="transmembrane region" description="Helical" evidence="5">
    <location>
        <begin position="84"/>
        <end position="104"/>
    </location>
</feature>
<evidence type="ECO:0000313" key="7">
    <source>
        <dbReference type="EMBL" id="KAF2888237.1"/>
    </source>
</evidence>
<evidence type="ECO:0000256" key="2">
    <source>
        <dbReference type="ARBA" id="ARBA00022692"/>
    </source>
</evidence>
<dbReference type="GO" id="GO:0055085">
    <property type="term" value="P:transmembrane transport"/>
    <property type="evidence" value="ECO:0007669"/>
    <property type="project" value="InterPro"/>
</dbReference>
<feature type="transmembrane region" description="Helical" evidence="5">
    <location>
        <begin position="165"/>
        <end position="187"/>
    </location>
</feature>
<feature type="transmembrane region" description="Helical" evidence="5">
    <location>
        <begin position="318"/>
        <end position="337"/>
    </location>
</feature>
<evidence type="ECO:0000256" key="5">
    <source>
        <dbReference type="SAM" id="Phobius"/>
    </source>
</evidence>
<evidence type="ECO:0000256" key="3">
    <source>
        <dbReference type="ARBA" id="ARBA00022989"/>
    </source>
</evidence>
<keyword evidence="2 5" id="KW-0812">Transmembrane</keyword>
<evidence type="ECO:0000256" key="1">
    <source>
        <dbReference type="ARBA" id="ARBA00004141"/>
    </source>
</evidence>
<feature type="transmembrane region" description="Helical" evidence="5">
    <location>
        <begin position="12"/>
        <end position="34"/>
    </location>
</feature>
<dbReference type="SUPFAM" id="SSF52091">
    <property type="entry name" value="SpoIIaa-like"/>
    <property type="match status" value="1"/>
</dbReference>
<dbReference type="AlphaFoldDB" id="A0A8K0G4L8"/>
<feature type="domain" description="STAS" evidence="6">
    <location>
        <begin position="434"/>
        <end position="572"/>
    </location>
</feature>
<dbReference type="PROSITE" id="PS50801">
    <property type="entry name" value="STAS"/>
    <property type="match status" value="1"/>
</dbReference>
<dbReference type="InterPro" id="IPR001902">
    <property type="entry name" value="SLC26A/SulP_fam"/>
</dbReference>
<keyword evidence="3 5" id="KW-1133">Transmembrane helix</keyword>
<proteinExistence type="predicted"/>
<keyword evidence="8" id="KW-1185">Reference proteome</keyword>
<dbReference type="Proteomes" id="UP000801492">
    <property type="component" value="Unassembled WGS sequence"/>
</dbReference>
<accession>A0A8K0G4L8</accession>
<dbReference type="Pfam" id="PF01740">
    <property type="entry name" value="STAS"/>
    <property type="match status" value="1"/>
</dbReference>
<dbReference type="GO" id="GO:0016020">
    <property type="term" value="C:membrane"/>
    <property type="evidence" value="ECO:0007669"/>
    <property type="project" value="UniProtKB-SubCell"/>
</dbReference>
<dbReference type="Pfam" id="PF00916">
    <property type="entry name" value="Sulfate_transp"/>
    <property type="match status" value="1"/>
</dbReference>
<evidence type="ECO:0000313" key="8">
    <source>
        <dbReference type="Proteomes" id="UP000801492"/>
    </source>
</evidence>
<comment type="subcellular location">
    <subcellularLocation>
        <location evidence="1">Membrane</location>
        <topology evidence="1">Multi-pass membrane protein</topology>
    </subcellularLocation>
</comment>
<gene>
    <name evidence="7" type="ORF">ILUMI_17936</name>
</gene>
<reference evidence="7" key="1">
    <citation type="submission" date="2019-08" db="EMBL/GenBank/DDBJ databases">
        <title>The genome of the North American firefly Photinus pyralis.</title>
        <authorList>
            <consortium name="Photinus pyralis genome working group"/>
            <person name="Fallon T.R."/>
            <person name="Sander Lower S.E."/>
            <person name="Weng J.-K."/>
        </authorList>
    </citation>
    <scope>NUCLEOTIDE SEQUENCE</scope>
    <source>
        <strain evidence="7">TRF0915ILg1</strain>
        <tissue evidence="7">Whole body</tissue>
    </source>
</reference>
<dbReference type="PANTHER" id="PTHR11814">
    <property type="entry name" value="SULFATE TRANSPORTER"/>
    <property type="match status" value="1"/>
</dbReference>
<feature type="transmembrane region" description="Helical" evidence="5">
    <location>
        <begin position="284"/>
        <end position="306"/>
    </location>
</feature>